<dbReference type="Gene3D" id="3.40.50.1970">
    <property type="match status" value="1"/>
</dbReference>
<evidence type="ECO:0000313" key="10">
    <source>
        <dbReference type="EMBL" id="MBW7571449.1"/>
    </source>
</evidence>
<organism evidence="10 11">
    <name type="scientific">Caproiciproducens faecalis</name>
    <dbReference type="NCBI Taxonomy" id="2820301"/>
    <lineage>
        <taxon>Bacteria</taxon>
        <taxon>Bacillati</taxon>
        <taxon>Bacillota</taxon>
        <taxon>Clostridia</taxon>
        <taxon>Eubacteriales</taxon>
        <taxon>Acutalibacteraceae</taxon>
        <taxon>Caproiciproducens</taxon>
    </lineage>
</organism>
<keyword evidence="4" id="KW-0521">NADP</keyword>
<dbReference type="Proteomes" id="UP000719942">
    <property type="component" value="Unassembled WGS sequence"/>
</dbReference>
<evidence type="ECO:0000256" key="9">
    <source>
        <dbReference type="ARBA" id="ARBA00023264"/>
    </source>
</evidence>
<protein>
    <submittedName>
        <fullName evidence="10">Iron-containing alcohol dehydrogenase</fullName>
    </submittedName>
</protein>
<dbReference type="Pfam" id="PF13685">
    <property type="entry name" value="Fe-ADH_2"/>
    <property type="match status" value="1"/>
</dbReference>
<keyword evidence="2" id="KW-0444">Lipid biosynthesis</keyword>
<keyword evidence="3" id="KW-0479">Metal-binding</keyword>
<dbReference type="EMBL" id="JAGFNZ010000001">
    <property type="protein sequence ID" value="MBW7571449.1"/>
    <property type="molecule type" value="Genomic_DNA"/>
</dbReference>
<evidence type="ECO:0000256" key="2">
    <source>
        <dbReference type="ARBA" id="ARBA00022516"/>
    </source>
</evidence>
<reference evidence="10 11" key="1">
    <citation type="submission" date="2021-03" db="EMBL/GenBank/DDBJ databases">
        <title>Caproiciproducens sp. nov. isolated from feces of cow.</title>
        <authorList>
            <person name="Choi J.-Y."/>
        </authorList>
    </citation>
    <scope>NUCLEOTIDE SEQUENCE [LARGE SCALE GENOMIC DNA]</scope>
    <source>
        <strain evidence="10 11">AGMB10547</strain>
    </source>
</reference>
<keyword evidence="5" id="KW-0560">Oxidoreductase</keyword>
<evidence type="ECO:0000256" key="3">
    <source>
        <dbReference type="ARBA" id="ARBA00022723"/>
    </source>
</evidence>
<comment type="caution">
    <text evidence="10">The sequence shown here is derived from an EMBL/GenBank/DDBJ whole genome shotgun (WGS) entry which is preliminary data.</text>
</comment>
<keyword evidence="11" id="KW-1185">Reference proteome</keyword>
<dbReference type="SUPFAM" id="SSF56796">
    <property type="entry name" value="Dehydroquinate synthase-like"/>
    <property type="match status" value="1"/>
</dbReference>
<sequence>MLNRLMPPVFKYDVGNMKDLNERIKRWPDYDQIPKIDLEDVIVGKDAIEQLPDALQSLHVQAGQRVLAVMDETVILRKGEKVKEQVQALLSHAGYAVERLVLKGDEYGIVHADANQVQTVQSHLDKTCAVISIGSGTVTDIAKHACFLYRNENNCERIPLISFMTANTVPAYTSFSSIISKDGVKRTWPSRTPNIVVMDVQTLMDCPLHYTVGGVGDLFPVFGAFADWYLADCMGTATVLDGCWRIVDDIKELLIPYMEEVANRSFVGMEVLGKCLLVTGLTMTFARDSVPVSGYEHVISHMLDMTANYDKRKTGVHGQQVGESQILALINMEKLVTRLNRKLADEEIDISNCYPSEEEMKKKVLDTFQSIDPSGKMGSECWNDYSQKLKKWNDNRPKFEAFLKEWPKHRTVLKELLPHTALDCARALNKAKHPLLFDELDAPVTEERFRWAMRCANLMRKRFTSADLTYFLGWYDEDWENDIISRYYEIVRTVRAENSSAAH</sequence>
<dbReference type="InterPro" id="IPR032837">
    <property type="entry name" value="G1PDH"/>
</dbReference>
<proteinExistence type="predicted"/>
<evidence type="ECO:0000256" key="7">
    <source>
        <dbReference type="ARBA" id="ARBA00023098"/>
    </source>
</evidence>
<name>A0ABS7DJG6_9FIRM</name>
<gene>
    <name evidence="10" type="ORF">J5W02_01370</name>
</gene>
<dbReference type="RefSeq" id="WP_219963861.1">
    <property type="nucleotide sequence ID" value="NZ_JAGFNZ010000001.1"/>
</dbReference>
<evidence type="ECO:0000256" key="8">
    <source>
        <dbReference type="ARBA" id="ARBA00023209"/>
    </source>
</evidence>
<keyword evidence="7" id="KW-0443">Lipid metabolism</keyword>
<evidence type="ECO:0000256" key="6">
    <source>
        <dbReference type="ARBA" id="ARBA00023027"/>
    </source>
</evidence>
<evidence type="ECO:0000256" key="1">
    <source>
        <dbReference type="ARBA" id="ARBA00022490"/>
    </source>
</evidence>
<dbReference type="PANTHER" id="PTHR43616:SF5">
    <property type="entry name" value="GLYCEROL DEHYDROGENASE 1"/>
    <property type="match status" value="1"/>
</dbReference>
<dbReference type="PANTHER" id="PTHR43616">
    <property type="entry name" value="GLYCEROL DEHYDROGENASE"/>
    <property type="match status" value="1"/>
</dbReference>
<evidence type="ECO:0000313" key="11">
    <source>
        <dbReference type="Proteomes" id="UP000719942"/>
    </source>
</evidence>
<dbReference type="InterPro" id="IPR016205">
    <property type="entry name" value="Glycerol_DH"/>
</dbReference>
<evidence type="ECO:0000256" key="5">
    <source>
        <dbReference type="ARBA" id="ARBA00023002"/>
    </source>
</evidence>
<keyword evidence="6" id="KW-0520">NAD</keyword>
<accession>A0ABS7DJG6</accession>
<keyword evidence="8" id="KW-0594">Phospholipid biosynthesis</keyword>
<evidence type="ECO:0000256" key="4">
    <source>
        <dbReference type="ARBA" id="ARBA00022857"/>
    </source>
</evidence>
<keyword evidence="1" id="KW-0963">Cytoplasm</keyword>
<dbReference type="Gene3D" id="1.20.1090.10">
    <property type="entry name" value="Dehydroquinate synthase-like - alpha domain"/>
    <property type="match status" value="1"/>
</dbReference>
<keyword evidence="9" id="KW-1208">Phospholipid metabolism</keyword>